<name>A0A1S3IER9_LINAN</name>
<accession>A0A1S3IER9</accession>
<dbReference type="RefSeq" id="XP_013396351.1">
    <property type="nucleotide sequence ID" value="XM_013540897.1"/>
</dbReference>
<keyword evidence="7" id="KW-0325">Glycoprotein</keyword>
<gene>
    <name evidence="12" type="primary">LOC106163340</name>
</gene>
<keyword evidence="2" id="KW-0732">Signal</keyword>
<sequence>CTALTITNRAEERYVELREPFTAWCNFTLGPDEGRFFLSVEWFKQTSAEKPPDVIFKYVLGMNSENKTLSDLIGRDINFVTMPSQLIPVPNDIKLGVAIMKSELKDEGNYTCQVSVDGSKVKKSEKLMQVTMTVTPELPMISSRRTSDNRTLLTCISVGGRPPAKLRWFENDQEMSSVKSEHKETCSASSQSEGMCGGYFITDTIAVQDNSSVTYACESRHPTGNYRSDSIRADYMHGGRSGSGNHYVIIANNTPSPPKPGASPLAIVVAILIVISFFIVVGVMVYTVRKRLRSRSFKLDRCRCNDIEAFVNCSARSISDKSSLTVTYIPADGAHSITPDQDHGCDPERDNENNNSIASALYDDREEELL</sequence>
<evidence type="ECO:0000313" key="11">
    <source>
        <dbReference type="Proteomes" id="UP000085678"/>
    </source>
</evidence>
<dbReference type="GO" id="GO:0016020">
    <property type="term" value="C:membrane"/>
    <property type="evidence" value="ECO:0007669"/>
    <property type="project" value="UniProtKB-SubCell"/>
</dbReference>
<evidence type="ECO:0000256" key="6">
    <source>
        <dbReference type="ARBA" id="ARBA00023157"/>
    </source>
</evidence>
<dbReference type="SUPFAM" id="SSF48726">
    <property type="entry name" value="Immunoglobulin"/>
    <property type="match status" value="1"/>
</dbReference>
<evidence type="ECO:0000256" key="3">
    <source>
        <dbReference type="ARBA" id="ARBA00022737"/>
    </source>
</evidence>
<keyword evidence="5 9" id="KW-0472">Membrane</keyword>
<evidence type="ECO:0000256" key="1">
    <source>
        <dbReference type="ARBA" id="ARBA00004370"/>
    </source>
</evidence>
<dbReference type="KEGG" id="lak:106163340"/>
<evidence type="ECO:0000256" key="7">
    <source>
        <dbReference type="ARBA" id="ARBA00023180"/>
    </source>
</evidence>
<evidence type="ECO:0000313" key="12">
    <source>
        <dbReference type="RefSeq" id="XP_013396351.1"/>
    </source>
</evidence>
<evidence type="ECO:0000256" key="9">
    <source>
        <dbReference type="SAM" id="Phobius"/>
    </source>
</evidence>
<dbReference type="InParanoid" id="A0A1S3IER9"/>
<keyword evidence="6" id="KW-1015">Disulfide bond</keyword>
<feature type="domain" description="Ig-like" evidence="10">
    <location>
        <begin position="136"/>
        <end position="232"/>
    </location>
</feature>
<dbReference type="GO" id="GO:0007156">
    <property type="term" value="P:homophilic cell adhesion via plasma membrane adhesion molecules"/>
    <property type="evidence" value="ECO:0007669"/>
    <property type="project" value="TreeGrafter"/>
</dbReference>
<keyword evidence="4" id="KW-0130">Cell adhesion</keyword>
<evidence type="ECO:0000256" key="5">
    <source>
        <dbReference type="ARBA" id="ARBA00023136"/>
    </source>
</evidence>
<dbReference type="InterPro" id="IPR036179">
    <property type="entry name" value="Ig-like_dom_sf"/>
</dbReference>
<dbReference type="PANTHER" id="PTHR23277">
    <property type="entry name" value="NECTIN-RELATED"/>
    <property type="match status" value="1"/>
</dbReference>
<dbReference type="InterPro" id="IPR013162">
    <property type="entry name" value="CD80_C2-set"/>
</dbReference>
<dbReference type="Gene3D" id="2.60.40.10">
    <property type="entry name" value="Immunoglobulins"/>
    <property type="match status" value="2"/>
</dbReference>
<dbReference type="InterPro" id="IPR007110">
    <property type="entry name" value="Ig-like_dom"/>
</dbReference>
<dbReference type="AlphaFoldDB" id="A0A1S3IER9"/>
<proteinExistence type="predicted"/>
<evidence type="ECO:0000256" key="8">
    <source>
        <dbReference type="SAM" id="MobiDB-lite"/>
    </source>
</evidence>
<feature type="region of interest" description="Disordered" evidence="8">
    <location>
        <begin position="335"/>
        <end position="370"/>
    </location>
</feature>
<dbReference type="PROSITE" id="PS50835">
    <property type="entry name" value="IG_LIKE"/>
    <property type="match status" value="1"/>
</dbReference>
<comment type="subcellular location">
    <subcellularLocation>
        <location evidence="1">Membrane</location>
    </subcellularLocation>
</comment>
<dbReference type="PANTHER" id="PTHR23277:SF108">
    <property type="entry name" value="FASCICLIN-3"/>
    <property type="match status" value="1"/>
</dbReference>
<keyword evidence="11" id="KW-1185">Reference proteome</keyword>
<dbReference type="GO" id="GO:0007157">
    <property type="term" value="P:heterophilic cell-cell adhesion via plasma membrane cell adhesion molecules"/>
    <property type="evidence" value="ECO:0007669"/>
    <property type="project" value="TreeGrafter"/>
</dbReference>
<organism evidence="11 12">
    <name type="scientific">Lingula anatina</name>
    <name type="common">Brachiopod</name>
    <name type="synonym">Lingula unguis</name>
    <dbReference type="NCBI Taxonomy" id="7574"/>
    <lineage>
        <taxon>Eukaryota</taxon>
        <taxon>Metazoa</taxon>
        <taxon>Spiralia</taxon>
        <taxon>Lophotrochozoa</taxon>
        <taxon>Brachiopoda</taxon>
        <taxon>Linguliformea</taxon>
        <taxon>Lingulata</taxon>
        <taxon>Lingulida</taxon>
        <taxon>Linguloidea</taxon>
        <taxon>Lingulidae</taxon>
        <taxon>Lingula</taxon>
    </lineage>
</organism>
<dbReference type="InterPro" id="IPR051427">
    <property type="entry name" value="Nectin/Nectin-like"/>
</dbReference>
<dbReference type="InterPro" id="IPR013783">
    <property type="entry name" value="Ig-like_fold"/>
</dbReference>
<dbReference type="GO" id="GO:0005912">
    <property type="term" value="C:adherens junction"/>
    <property type="evidence" value="ECO:0007669"/>
    <property type="project" value="TreeGrafter"/>
</dbReference>
<keyword evidence="3" id="KW-0677">Repeat</keyword>
<dbReference type="GeneID" id="106163340"/>
<feature type="non-terminal residue" evidence="12">
    <location>
        <position position="1"/>
    </location>
</feature>
<protein>
    <submittedName>
        <fullName evidence="12">Uncharacterized protein LOC106163340</fullName>
    </submittedName>
</protein>
<dbReference type="OrthoDB" id="5843397at2759"/>
<dbReference type="Pfam" id="PF08205">
    <property type="entry name" value="C2-set_2"/>
    <property type="match status" value="1"/>
</dbReference>
<dbReference type="Proteomes" id="UP000085678">
    <property type="component" value="Unplaced"/>
</dbReference>
<evidence type="ECO:0000259" key="10">
    <source>
        <dbReference type="PROSITE" id="PS50835"/>
    </source>
</evidence>
<feature type="compositionally biased region" description="Basic and acidic residues" evidence="8">
    <location>
        <begin position="340"/>
        <end position="352"/>
    </location>
</feature>
<feature type="transmembrane region" description="Helical" evidence="9">
    <location>
        <begin position="265"/>
        <end position="288"/>
    </location>
</feature>
<keyword evidence="9" id="KW-0812">Transmembrane</keyword>
<evidence type="ECO:0000256" key="4">
    <source>
        <dbReference type="ARBA" id="ARBA00022889"/>
    </source>
</evidence>
<evidence type="ECO:0000256" key="2">
    <source>
        <dbReference type="ARBA" id="ARBA00022729"/>
    </source>
</evidence>
<keyword evidence="9" id="KW-1133">Transmembrane helix</keyword>
<reference evidence="12" key="1">
    <citation type="submission" date="2025-08" db="UniProtKB">
        <authorList>
            <consortium name="RefSeq"/>
        </authorList>
    </citation>
    <scope>IDENTIFICATION</scope>
    <source>
        <tissue evidence="12">Gonads</tissue>
    </source>
</reference>